<dbReference type="GO" id="GO:0009247">
    <property type="term" value="P:glycolipid biosynthetic process"/>
    <property type="evidence" value="ECO:0007669"/>
    <property type="project" value="TreeGrafter"/>
</dbReference>
<protein>
    <submittedName>
        <fullName evidence="4">Saccharopine dehydrogenase NADP binding domain-containing protein</fullName>
    </submittedName>
</protein>
<evidence type="ECO:0000313" key="4">
    <source>
        <dbReference type="WBParaSite" id="PSAMB.scaffold778size41453.g8702.t1"/>
    </source>
</evidence>
<sequence length="227" mass="24789">MSARPYDLVIYGATGFTGAFIVEVLAKQDEKNEVKWAVAGRNEKRLSSMLTNVSKKIGKNVRDVPVIIADTKNAQSLASMASQTKLIINAVGPYRLHGEAVVKAAVENGASHVDISGEPAWLEKMQMKYAELAKEKGVYVVGACGWDSIPCDLGVTFTERNFPGDLNHIETFMQLQTGKMVPLMTQSYKYMGPVGKDKANAEHSMTTVWADMGLRLLTAAVIQTHLP</sequence>
<dbReference type="InterPro" id="IPR036291">
    <property type="entry name" value="NAD(P)-bd_dom_sf"/>
</dbReference>
<organism evidence="3 4">
    <name type="scientific">Plectus sambesii</name>
    <dbReference type="NCBI Taxonomy" id="2011161"/>
    <lineage>
        <taxon>Eukaryota</taxon>
        <taxon>Metazoa</taxon>
        <taxon>Ecdysozoa</taxon>
        <taxon>Nematoda</taxon>
        <taxon>Chromadorea</taxon>
        <taxon>Plectida</taxon>
        <taxon>Plectina</taxon>
        <taxon>Plectoidea</taxon>
        <taxon>Plectidae</taxon>
        <taxon>Plectus</taxon>
    </lineage>
</organism>
<dbReference type="Gene3D" id="3.40.50.720">
    <property type="entry name" value="NAD(P)-binding Rossmann-like Domain"/>
    <property type="match status" value="1"/>
</dbReference>
<evidence type="ECO:0000259" key="2">
    <source>
        <dbReference type="Pfam" id="PF03435"/>
    </source>
</evidence>
<dbReference type="Pfam" id="PF03435">
    <property type="entry name" value="Sacchrp_dh_NADP"/>
    <property type="match status" value="1"/>
</dbReference>
<dbReference type="Proteomes" id="UP000887566">
    <property type="component" value="Unplaced"/>
</dbReference>
<dbReference type="WBParaSite" id="PSAMB.scaffold778size41453.g8702.t1">
    <property type="protein sequence ID" value="PSAMB.scaffold778size41453.g8702.t1"/>
    <property type="gene ID" value="PSAMB.scaffold778size41453.g8702"/>
</dbReference>
<dbReference type="GO" id="GO:0005886">
    <property type="term" value="C:plasma membrane"/>
    <property type="evidence" value="ECO:0007669"/>
    <property type="project" value="TreeGrafter"/>
</dbReference>
<dbReference type="AlphaFoldDB" id="A0A914XHG3"/>
<evidence type="ECO:0000313" key="3">
    <source>
        <dbReference type="Proteomes" id="UP000887566"/>
    </source>
</evidence>
<dbReference type="SUPFAM" id="SSF51735">
    <property type="entry name" value="NAD(P)-binding Rossmann-fold domains"/>
    <property type="match status" value="1"/>
</dbReference>
<proteinExistence type="inferred from homology"/>
<dbReference type="InterPro" id="IPR051276">
    <property type="entry name" value="Saccharopine_DH-like_oxidrdct"/>
</dbReference>
<reference evidence="4" key="1">
    <citation type="submission" date="2022-11" db="UniProtKB">
        <authorList>
            <consortium name="WormBaseParasite"/>
        </authorList>
    </citation>
    <scope>IDENTIFICATION</scope>
</reference>
<dbReference type="PANTHER" id="PTHR12286:SF5">
    <property type="entry name" value="SACCHAROPINE DEHYDROGENASE-LIKE OXIDOREDUCTASE"/>
    <property type="match status" value="1"/>
</dbReference>
<dbReference type="PANTHER" id="PTHR12286">
    <property type="entry name" value="SACCHAROPINE DEHYDROGENASE-LIKE OXIDOREDUCTASE"/>
    <property type="match status" value="1"/>
</dbReference>
<dbReference type="FunFam" id="3.40.50.720:FF:000178">
    <property type="entry name" value="Saccharopine dehydrogenase-like oxidoreductase"/>
    <property type="match status" value="1"/>
</dbReference>
<evidence type="ECO:0000256" key="1">
    <source>
        <dbReference type="ARBA" id="ARBA00038048"/>
    </source>
</evidence>
<dbReference type="InterPro" id="IPR005097">
    <property type="entry name" value="Sacchrp_dh_NADP-bd"/>
</dbReference>
<name>A0A914XHG3_9BILA</name>
<comment type="similarity">
    <text evidence="1">Belongs to the saccharopine dehydrogenase family.</text>
</comment>
<dbReference type="GO" id="GO:0005739">
    <property type="term" value="C:mitochondrion"/>
    <property type="evidence" value="ECO:0007669"/>
    <property type="project" value="TreeGrafter"/>
</dbReference>
<dbReference type="GO" id="GO:0005811">
    <property type="term" value="C:lipid droplet"/>
    <property type="evidence" value="ECO:0007669"/>
    <property type="project" value="TreeGrafter"/>
</dbReference>
<accession>A0A914XHG3</accession>
<keyword evidence="3" id="KW-1185">Reference proteome</keyword>
<feature type="domain" description="Saccharopine dehydrogenase NADP binding" evidence="2">
    <location>
        <begin position="9"/>
        <end position="141"/>
    </location>
</feature>